<gene>
    <name evidence="6" type="ORF">ACD_2C00050G0002</name>
</gene>
<dbReference type="Pfam" id="PF01709">
    <property type="entry name" value="Transcrip_reg"/>
    <property type="match status" value="1"/>
</dbReference>
<organism evidence="6">
    <name type="scientific">uncultured bacterium</name>
    <name type="common">gcode 4</name>
    <dbReference type="NCBI Taxonomy" id="1234023"/>
    <lineage>
        <taxon>Bacteria</taxon>
        <taxon>environmental samples</taxon>
    </lineage>
</organism>
<evidence type="ECO:0000256" key="3">
    <source>
        <dbReference type="ARBA" id="ARBA00023163"/>
    </source>
</evidence>
<dbReference type="Gene3D" id="1.10.10.200">
    <property type="match status" value="1"/>
</dbReference>
<keyword evidence="2" id="KW-0805">Transcription regulation</keyword>
<evidence type="ECO:0000313" key="6">
    <source>
        <dbReference type="EMBL" id="EKE30057.1"/>
    </source>
</evidence>
<evidence type="ECO:0000256" key="1">
    <source>
        <dbReference type="ARBA" id="ARBA00008724"/>
    </source>
</evidence>
<dbReference type="InterPro" id="IPR029072">
    <property type="entry name" value="YebC-like"/>
</dbReference>
<dbReference type="EMBL" id="AMFJ01000050">
    <property type="protein sequence ID" value="EKE30057.1"/>
    <property type="molecule type" value="Genomic_DNA"/>
</dbReference>
<dbReference type="InterPro" id="IPR049083">
    <property type="entry name" value="TACO1_YebC_N"/>
</dbReference>
<dbReference type="Pfam" id="PF20772">
    <property type="entry name" value="TACO1_YebC_N"/>
    <property type="match status" value="1"/>
</dbReference>
<dbReference type="Gene3D" id="3.30.70.980">
    <property type="match status" value="2"/>
</dbReference>
<reference evidence="6" key="1">
    <citation type="journal article" date="2012" name="Science">
        <title>Fermentation, hydrogen, and sulfur metabolism in multiple uncultivated bacterial phyla.</title>
        <authorList>
            <person name="Wrighton K.C."/>
            <person name="Thomas B.C."/>
            <person name="Sharon I."/>
            <person name="Miller C.S."/>
            <person name="Castelle C.J."/>
            <person name="VerBerkmoes N.C."/>
            <person name="Wilkins M.J."/>
            <person name="Hettich R.L."/>
            <person name="Lipton M.S."/>
            <person name="Williams K.H."/>
            <person name="Long P.E."/>
            <person name="Banfield J.F."/>
        </authorList>
    </citation>
    <scope>NUCLEOTIDE SEQUENCE [LARGE SCALE GENOMIC DNA]</scope>
</reference>
<dbReference type="GO" id="GO:0005829">
    <property type="term" value="C:cytosol"/>
    <property type="evidence" value="ECO:0007669"/>
    <property type="project" value="TreeGrafter"/>
</dbReference>
<evidence type="ECO:0000259" key="4">
    <source>
        <dbReference type="Pfam" id="PF01709"/>
    </source>
</evidence>
<dbReference type="PANTHER" id="PTHR12532">
    <property type="entry name" value="TRANSLATIONAL ACTIVATOR OF CYTOCHROME C OXIDASE 1"/>
    <property type="match status" value="1"/>
</dbReference>
<dbReference type="InterPro" id="IPR017856">
    <property type="entry name" value="Integrase-like_N"/>
</dbReference>
<keyword evidence="3" id="KW-0804">Transcription</keyword>
<dbReference type="InterPro" id="IPR002876">
    <property type="entry name" value="Transcrip_reg_TACO1-like"/>
</dbReference>
<evidence type="ECO:0000256" key="2">
    <source>
        <dbReference type="ARBA" id="ARBA00023015"/>
    </source>
</evidence>
<proteinExistence type="inferred from homology"/>
<sequence length="258" mass="30485">MWRGPVIERQKSIANALKWKVFSIHAKLISLAAQKWWDPSENPSLYDAIEKAKKDNVPADNIARAIKKWTGEDKDSVQINEIYYEWYAPGWVWVIAKSLTDNKNRTSSNIRHIFSKYWWSLWETWSVSNFAFKFVWIIYLNLNWKKLEDIEETLMESWADDYTQEDENEVRVISQKQDLASVVKYLKEASMDISEYSLGYVPNTLSEVTDFDKALKIIKLVEDLEGDEDIEKVWHNYNISDELQNQVLDALEKARFRT</sequence>
<dbReference type="SUPFAM" id="SSF75625">
    <property type="entry name" value="YebC-like"/>
    <property type="match status" value="1"/>
</dbReference>
<name>K2G6V1_9BACT</name>
<comment type="similarity">
    <text evidence="1">Belongs to the TACO1 family.</text>
</comment>
<accession>K2G6V1</accession>
<feature type="domain" description="TACO1/YebC-like N-terminal" evidence="5">
    <location>
        <begin position="7"/>
        <end position="72"/>
    </location>
</feature>
<dbReference type="AlphaFoldDB" id="K2G6V1"/>
<feature type="domain" description="TACO1/YebC-like second and third" evidence="4">
    <location>
        <begin position="80"/>
        <end position="237"/>
    </location>
</feature>
<evidence type="ECO:0000259" key="5">
    <source>
        <dbReference type="Pfam" id="PF20772"/>
    </source>
</evidence>
<evidence type="ECO:0008006" key="7">
    <source>
        <dbReference type="Google" id="ProtNLM"/>
    </source>
</evidence>
<dbReference type="InterPro" id="IPR048300">
    <property type="entry name" value="TACO1_YebC-like_2nd/3rd_dom"/>
</dbReference>
<dbReference type="PANTHER" id="PTHR12532:SF0">
    <property type="entry name" value="TRANSLATIONAL ACTIVATOR OF CYTOCHROME C OXIDASE 1"/>
    <property type="match status" value="1"/>
</dbReference>
<comment type="caution">
    <text evidence="6">The sequence shown here is derived from an EMBL/GenBank/DDBJ whole genome shotgun (WGS) entry which is preliminary data.</text>
</comment>
<protein>
    <recommendedName>
        <fullName evidence="7">Transcriptional regulatory protein</fullName>
    </recommendedName>
</protein>
<dbReference type="InterPro" id="IPR026564">
    <property type="entry name" value="Transcrip_reg_TACO1-like_dom3"/>
</dbReference>